<feature type="compositionally biased region" description="Acidic residues" evidence="1">
    <location>
        <begin position="137"/>
        <end position="161"/>
    </location>
</feature>
<dbReference type="OrthoDB" id="10425391at2759"/>
<protein>
    <submittedName>
        <fullName evidence="2">Uncharacterized protein</fullName>
    </submittedName>
</protein>
<evidence type="ECO:0000313" key="2">
    <source>
        <dbReference type="EMBL" id="KAF7185117.1"/>
    </source>
</evidence>
<comment type="caution">
    <text evidence="2">The sequence shown here is derived from an EMBL/GenBank/DDBJ whole genome shotgun (WGS) entry which is preliminary data.</text>
</comment>
<organism evidence="2 3">
    <name type="scientific">Pseudocercospora fuligena</name>
    <dbReference type="NCBI Taxonomy" id="685502"/>
    <lineage>
        <taxon>Eukaryota</taxon>
        <taxon>Fungi</taxon>
        <taxon>Dikarya</taxon>
        <taxon>Ascomycota</taxon>
        <taxon>Pezizomycotina</taxon>
        <taxon>Dothideomycetes</taxon>
        <taxon>Dothideomycetidae</taxon>
        <taxon>Mycosphaerellales</taxon>
        <taxon>Mycosphaerellaceae</taxon>
        <taxon>Pseudocercospora</taxon>
    </lineage>
</organism>
<sequence>MAAILDPEVGNAFTNELRKDEKLHLAIITYQRFCRSGCCRVGTATASDFPEDWATHMSREAPTYEEAVKSEFESRQFIDLDCSTILDAFMMANPWITSGANPFIFHVLAENWEPCDIAQRVAAAAERAGLSAALLDSAEDGMDEEDESSSEKEAEESGEET</sequence>
<feature type="region of interest" description="Disordered" evidence="1">
    <location>
        <begin position="134"/>
        <end position="161"/>
    </location>
</feature>
<dbReference type="Proteomes" id="UP000660729">
    <property type="component" value="Unassembled WGS sequence"/>
</dbReference>
<evidence type="ECO:0000313" key="3">
    <source>
        <dbReference type="Proteomes" id="UP000660729"/>
    </source>
</evidence>
<accession>A0A8H6R774</accession>
<name>A0A8H6R774_9PEZI</name>
<proteinExistence type="predicted"/>
<dbReference type="EMBL" id="JABCIY010000342">
    <property type="protein sequence ID" value="KAF7185117.1"/>
    <property type="molecule type" value="Genomic_DNA"/>
</dbReference>
<gene>
    <name evidence="2" type="ORF">HII31_13392</name>
</gene>
<reference evidence="2" key="1">
    <citation type="submission" date="2020-04" db="EMBL/GenBank/DDBJ databases">
        <title>Draft genome resource of the tomato pathogen Pseudocercospora fuligena.</title>
        <authorList>
            <person name="Zaccaron A."/>
        </authorList>
    </citation>
    <scope>NUCLEOTIDE SEQUENCE</scope>
    <source>
        <strain evidence="2">PF001</strain>
    </source>
</reference>
<evidence type="ECO:0000256" key="1">
    <source>
        <dbReference type="SAM" id="MobiDB-lite"/>
    </source>
</evidence>
<dbReference type="AlphaFoldDB" id="A0A8H6R774"/>
<keyword evidence="3" id="KW-1185">Reference proteome</keyword>